<protein>
    <submittedName>
        <fullName evidence="1">Uncharacterized protein</fullName>
    </submittedName>
</protein>
<accession>A0A9D4IJK2</accession>
<evidence type="ECO:0000313" key="2">
    <source>
        <dbReference type="Proteomes" id="UP000828390"/>
    </source>
</evidence>
<keyword evidence="2" id="KW-1185">Reference proteome</keyword>
<proteinExistence type="predicted"/>
<evidence type="ECO:0000313" key="1">
    <source>
        <dbReference type="EMBL" id="KAH3777981.1"/>
    </source>
</evidence>
<dbReference type="Proteomes" id="UP000828390">
    <property type="component" value="Unassembled WGS sequence"/>
</dbReference>
<reference evidence="1" key="1">
    <citation type="journal article" date="2019" name="bioRxiv">
        <title>The Genome of the Zebra Mussel, Dreissena polymorpha: A Resource for Invasive Species Research.</title>
        <authorList>
            <person name="McCartney M.A."/>
            <person name="Auch B."/>
            <person name="Kono T."/>
            <person name="Mallez S."/>
            <person name="Zhang Y."/>
            <person name="Obille A."/>
            <person name="Becker A."/>
            <person name="Abrahante J.E."/>
            <person name="Garbe J."/>
            <person name="Badalamenti J.P."/>
            <person name="Herman A."/>
            <person name="Mangelson H."/>
            <person name="Liachko I."/>
            <person name="Sullivan S."/>
            <person name="Sone E.D."/>
            <person name="Koren S."/>
            <person name="Silverstein K.A.T."/>
            <person name="Beckman K.B."/>
            <person name="Gohl D.M."/>
        </authorList>
    </citation>
    <scope>NUCLEOTIDE SEQUENCE</scope>
    <source>
        <strain evidence="1">Duluth1</strain>
        <tissue evidence="1">Whole animal</tissue>
    </source>
</reference>
<reference evidence="1" key="2">
    <citation type="submission" date="2020-11" db="EMBL/GenBank/DDBJ databases">
        <authorList>
            <person name="McCartney M.A."/>
            <person name="Auch B."/>
            <person name="Kono T."/>
            <person name="Mallez S."/>
            <person name="Becker A."/>
            <person name="Gohl D.M."/>
            <person name="Silverstein K.A.T."/>
            <person name="Koren S."/>
            <person name="Bechman K.B."/>
            <person name="Herman A."/>
            <person name="Abrahante J.E."/>
            <person name="Garbe J."/>
        </authorList>
    </citation>
    <scope>NUCLEOTIDE SEQUENCE</scope>
    <source>
        <strain evidence="1">Duluth1</strain>
        <tissue evidence="1">Whole animal</tissue>
    </source>
</reference>
<dbReference type="EMBL" id="JAIWYP010000009">
    <property type="protein sequence ID" value="KAH3777981.1"/>
    <property type="molecule type" value="Genomic_DNA"/>
</dbReference>
<gene>
    <name evidence="1" type="ORF">DPMN_179432</name>
</gene>
<dbReference type="AlphaFoldDB" id="A0A9D4IJK2"/>
<name>A0A9D4IJK2_DREPO</name>
<sequence>MHMQVYMPLDGIDQPSVEEDHADVWVPRDDSADDSYMKPESATRQCTIVTKETVLAGTGWDTVLDESADS</sequence>
<organism evidence="1 2">
    <name type="scientific">Dreissena polymorpha</name>
    <name type="common">Zebra mussel</name>
    <name type="synonym">Mytilus polymorpha</name>
    <dbReference type="NCBI Taxonomy" id="45954"/>
    <lineage>
        <taxon>Eukaryota</taxon>
        <taxon>Metazoa</taxon>
        <taxon>Spiralia</taxon>
        <taxon>Lophotrochozoa</taxon>
        <taxon>Mollusca</taxon>
        <taxon>Bivalvia</taxon>
        <taxon>Autobranchia</taxon>
        <taxon>Heteroconchia</taxon>
        <taxon>Euheterodonta</taxon>
        <taxon>Imparidentia</taxon>
        <taxon>Neoheterodontei</taxon>
        <taxon>Myida</taxon>
        <taxon>Dreissenoidea</taxon>
        <taxon>Dreissenidae</taxon>
        <taxon>Dreissena</taxon>
    </lineage>
</organism>
<comment type="caution">
    <text evidence="1">The sequence shown here is derived from an EMBL/GenBank/DDBJ whole genome shotgun (WGS) entry which is preliminary data.</text>
</comment>